<dbReference type="Proteomes" id="UP000006056">
    <property type="component" value="Chromosome"/>
</dbReference>
<dbReference type="eggNOG" id="ENOG5030NB9">
    <property type="taxonomic scope" value="Bacteria"/>
</dbReference>
<organism evidence="1 2">
    <name type="scientific">Terriglobus roseus (strain DSM 18391 / NRRL B-41598 / KBS 63)</name>
    <dbReference type="NCBI Taxonomy" id="926566"/>
    <lineage>
        <taxon>Bacteria</taxon>
        <taxon>Pseudomonadati</taxon>
        <taxon>Acidobacteriota</taxon>
        <taxon>Terriglobia</taxon>
        <taxon>Terriglobales</taxon>
        <taxon>Acidobacteriaceae</taxon>
        <taxon>Terriglobus</taxon>
    </lineage>
</organism>
<evidence type="ECO:0000313" key="1">
    <source>
        <dbReference type="EMBL" id="AFL87453.1"/>
    </source>
</evidence>
<sequence length="261" mass="29731">MVMRPKGICGLCKRERDLADSHLLPKALYRLFQGPDQGSRNPLHLSTAAKMQTSAQMKDYFLCDECEDRLNKQGERWTMANCYRGGNQFKLRESLYATEPYLSVDGSSVYATSGIQGIDHAALTYFGASVFWRAAAKSWSQAGMRYSALRLGPYAEMLRLYLHDEAPFPTQFVSLNVFVSMREPPLLGMHFPVTEPKRESFRSVHRFHIPGIQFMMVCGKDLRIDQFRGSIAAAPYHYIFASPFTEDVPAANFLHVLRMHE</sequence>
<accession>I3ZDY5</accession>
<dbReference type="HOGENOM" id="CLU_1076730_0_0_0"/>
<name>I3ZDY5_TERRK</name>
<dbReference type="EMBL" id="CP003379">
    <property type="protein sequence ID" value="AFL87453.1"/>
    <property type="molecule type" value="Genomic_DNA"/>
</dbReference>
<dbReference type="KEGG" id="trs:Terro_1135"/>
<proteinExistence type="predicted"/>
<evidence type="ECO:0000313" key="2">
    <source>
        <dbReference type="Proteomes" id="UP000006056"/>
    </source>
</evidence>
<gene>
    <name evidence="1" type="ordered locus">Terro_1135</name>
</gene>
<dbReference type="STRING" id="926566.Terro_1135"/>
<protein>
    <recommendedName>
        <fullName evidence="3">HNH endonuclease</fullName>
    </recommendedName>
</protein>
<dbReference type="AlphaFoldDB" id="I3ZDY5"/>
<reference evidence="1 2" key="1">
    <citation type="submission" date="2012-06" db="EMBL/GenBank/DDBJ databases">
        <title>Complete genome of Terriglobus roseus DSM 18391.</title>
        <authorList>
            <consortium name="US DOE Joint Genome Institute (JGI-PGF)"/>
            <person name="Lucas S."/>
            <person name="Copeland A."/>
            <person name="Lapidus A."/>
            <person name="Glavina del Rio T."/>
            <person name="Dalin E."/>
            <person name="Tice H."/>
            <person name="Bruce D."/>
            <person name="Goodwin L."/>
            <person name="Pitluck S."/>
            <person name="Peters L."/>
            <person name="Mikhailova N."/>
            <person name="Munk A.C.C."/>
            <person name="Kyrpides N."/>
            <person name="Mavromatis K."/>
            <person name="Ivanova N."/>
            <person name="Brettin T."/>
            <person name="Detter J.C."/>
            <person name="Han C."/>
            <person name="Larimer F."/>
            <person name="Land M."/>
            <person name="Hauser L."/>
            <person name="Markowitz V."/>
            <person name="Cheng J.-F."/>
            <person name="Hugenholtz P."/>
            <person name="Woyke T."/>
            <person name="Wu D."/>
            <person name="Brambilla E."/>
            <person name="Klenk H.-P."/>
            <person name="Eisen J.A."/>
        </authorList>
    </citation>
    <scope>NUCLEOTIDE SEQUENCE [LARGE SCALE GENOMIC DNA]</scope>
    <source>
        <strain evidence="2">DSM 18391 / NRRL B-41598 / KBS 63</strain>
    </source>
</reference>
<evidence type="ECO:0008006" key="3">
    <source>
        <dbReference type="Google" id="ProtNLM"/>
    </source>
</evidence>
<keyword evidence="2" id="KW-1185">Reference proteome</keyword>